<feature type="domain" description="IF rod" evidence="5">
    <location>
        <begin position="1"/>
        <end position="192"/>
    </location>
</feature>
<dbReference type="PANTHER" id="PTHR45616:SF19">
    <property type="entry name" value="KERATIN 90"/>
    <property type="match status" value="1"/>
</dbReference>
<dbReference type="SMART" id="SM01391">
    <property type="entry name" value="Filament"/>
    <property type="match status" value="1"/>
</dbReference>
<dbReference type="Pfam" id="PF00038">
    <property type="entry name" value="Filament"/>
    <property type="match status" value="1"/>
</dbReference>
<evidence type="ECO:0000256" key="3">
    <source>
        <dbReference type="RuleBase" id="RU000685"/>
    </source>
</evidence>
<reference evidence="6" key="1">
    <citation type="submission" date="2025-08" db="UniProtKB">
        <authorList>
            <consortium name="Ensembl"/>
        </authorList>
    </citation>
    <scope>IDENTIFICATION</scope>
</reference>
<accession>A0A7M4EAI2</accession>
<keyword evidence="7" id="KW-1185">Reference proteome</keyword>
<evidence type="ECO:0000313" key="7">
    <source>
        <dbReference type="Proteomes" id="UP000594220"/>
    </source>
</evidence>
<keyword evidence="1 3" id="KW-0403">Intermediate filament</keyword>
<evidence type="ECO:0000256" key="1">
    <source>
        <dbReference type="ARBA" id="ARBA00022754"/>
    </source>
</evidence>
<feature type="coiled-coil region" evidence="4">
    <location>
        <begin position="136"/>
        <end position="170"/>
    </location>
</feature>
<evidence type="ECO:0000256" key="4">
    <source>
        <dbReference type="SAM" id="Coils"/>
    </source>
</evidence>
<dbReference type="AlphaFoldDB" id="A0A7M4EAI2"/>
<dbReference type="Ensembl" id="ENSCPRT00005008080.1">
    <property type="protein sequence ID" value="ENSCPRP00005006896.1"/>
    <property type="gene ID" value="ENSCPRG00005004631.1"/>
</dbReference>
<dbReference type="GeneTree" id="ENSGT00940000162738"/>
<evidence type="ECO:0000313" key="6">
    <source>
        <dbReference type="Ensembl" id="ENSCPRP00005006896.1"/>
    </source>
</evidence>
<dbReference type="GO" id="GO:0030280">
    <property type="term" value="F:structural constituent of skin epidermis"/>
    <property type="evidence" value="ECO:0007669"/>
    <property type="project" value="TreeGrafter"/>
</dbReference>
<proteinExistence type="inferred from homology"/>
<dbReference type="SUPFAM" id="SSF64593">
    <property type="entry name" value="Intermediate filament protein, coiled coil region"/>
    <property type="match status" value="1"/>
</dbReference>
<evidence type="ECO:0000256" key="2">
    <source>
        <dbReference type="ARBA" id="ARBA00023054"/>
    </source>
</evidence>
<evidence type="ECO:0000259" key="5">
    <source>
        <dbReference type="PROSITE" id="PS51842"/>
    </source>
</evidence>
<dbReference type="Gene3D" id="1.20.5.1160">
    <property type="entry name" value="Vasodilator-stimulated phosphoprotein"/>
    <property type="match status" value="1"/>
</dbReference>
<dbReference type="GO" id="GO:0005615">
    <property type="term" value="C:extracellular space"/>
    <property type="evidence" value="ECO:0007669"/>
    <property type="project" value="TreeGrafter"/>
</dbReference>
<dbReference type="GO" id="GO:0031424">
    <property type="term" value="P:keratinization"/>
    <property type="evidence" value="ECO:0007669"/>
    <property type="project" value="TreeGrafter"/>
</dbReference>
<dbReference type="PROSITE" id="PS51842">
    <property type="entry name" value="IF_ROD_2"/>
    <property type="match status" value="1"/>
</dbReference>
<protein>
    <submittedName>
        <fullName evidence="6">Keratin, type II cytoskeletal cochleal-like</fullName>
    </submittedName>
</protein>
<comment type="similarity">
    <text evidence="3">Belongs to the intermediate filament family.</text>
</comment>
<keyword evidence="2 4" id="KW-0175">Coiled coil</keyword>
<dbReference type="GO" id="GO:0045109">
    <property type="term" value="P:intermediate filament organization"/>
    <property type="evidence" value="ECO:0007669"/>
    <property type="project" value="TreeGrafter"/>
</dbReference>
<dbReference type="InterPro" id="IPR018039">
    <property type="entry name" value="IF_conserved"/>
</dbReference>
<dbReference type="InterPro" id="IPR039008">
    <property type="entry name" value="IF_rod_dom"/>
</dbReference>
<sequence>MNKAELEAKVESLIEEITFLRCLYEAEIAQLQASISDTSVIVQMDNSRALDMDDIIAEVKAQYEDIANRSRADAESWYYSKVGEPRGKGVDACERYGPSSELERANFAEYVHVLSPKRGKLEAAIAEAEERGEMALKDARFKLTDLEAALQKAKQDMACQLREYQELMNVKLALDIEIATYRKLLEGEEYRWVLGTTLINAAHNLSGGLVSSGGMCSTSAGKSIVTGAGDTHAPCVPADGYSAGSGRSSNVKFVSSTTSYRTKY</sequence>
<organism evidence="6 7">
    <name type="scientific">Crocodylus porosus</name>
    <name type="common">Saltwater crocodile</name>
    <name type="synonym">Estuarine crocodile</name>
    <dbReference type="NCBI Taxonomy" id="8502"/>
    <lineage>
        <taxon>Eukaryota</taxon>
        <taxon>Metazoa</taxon>
        <taxon>Chordata</taxon>
        <taxon>Craniata</taxon>
        <taxon>Vertebrata</taxon>
        <taxon>Euteleostomi</taxon>
        <taxon>Archelosauria</taxon>
        <taxon>Archosauria</taxon>
        <taxon>Crocodylia</taxon>
        <taxon>Longirostres</taxon>
        <taxon>Crocodylidae</taxon>
        <taxon>Crocodylus</taxon>
    </lineage>
</organism>
<dbReference type="Gene3D" id="1.20.5.170">
    <property type="match status" value="1"/>
</dbReference>
<dbReference type="PROSITE" id="PS00226">
    <property type="entry name" value="IF_ROD_1"/>
    <property type="match status" value="1"/>
</dbReference>
<dbReference type="Proteomes" id="UP000594220">
    <property type="component" value="Unplaced"/>
</dbReference>
<dbReference type="PANTHER" id="PTHR45616">
    <property type="entry name" value="GATA-TYPE DOMAIN-CONTAINING PROTEIN"/>
    <property type="match status" value="1"/>
</dbReference>
<dbReference type="GO" id="GO:0045095">
    <property type="term" value="C:keratin filament"/>
    <property type="evidence" value="ECO:0007669"/>
    <property type="project" value="TreeGrafter"/>
</dbReference>
<gene>
    <name evidence="6" type="primary">LOC109324441</name>
</gene>
<name>A0A7M4EAI2_CROPO</name>
<reference evidence="6" key="2">
    <citation type="submission" date="2025-09" db="UniProtKB">
        <authorList>
            <consortium name="Ensembl"/>
        </authorList>
    </citation>
    <scope>IDENTIFICATION</scope>
</reference>
<dbReference type="FunFam" id="1.20.5.170:FF:000004">
    <property type="entry name" value="Keratin, type II cytoskeletal 5"/>
    <property type="match status" value="1"/>
</dbReference>